<evidence type="ECO:0000256" key="3">
    <source>
        <dbReference type="ARBA" id="ARBA00022723"/>
    </source>
</evidence>
<dbReference type="STRING" id="1121439.dsat_1633"/>
<dbReference type="PATRIC" id="fig|1121439.3.peg.13"/>
<keyword evidence="6 8" id="KW-0460">Magnesium</keyword>
<dbReference type="Gene3D" id="1.10.60.40">
    <property type="match status" value="1"/>
</dbReference>
<feature type="binding site" evidence="8">
    <location>
        <position position="151"/>
    </location>
    <ligand>
        <name>Mg(2+)</name>
        <dbReference type="ChEBI" id="CHEBI:18420"/>
    </ligand>
</feature>
<keyword evidence="5 8" id="KW-0862">Zinc</keyword>
<keyword evidence="4" id="KW-0378">Hydrolase</keyword>
<feature type="binding site" evidence="8">
    <location>
        <position position="49"/>
    </location>
    <ligand>
        <name>Zn(2+)</name>
        <dbReference type="ChEBI" id="CHEBI:29105"/>
        <label>2</label>
    </ligand>
</feature>
<dbReference type="InterPro" id="IPR001952">
    <property type="entry name" value="Alkaline_phosphatase"/>
</dbReference>
<dbReference type="PRINTS" id="PR00113">
    <property type="entry name" value="ALKPHPHTASE"/>
</dbReference>
<keyword evidence="12" id="KW-1185">Reference proteome</keyword>
<evidence type="ECO:0000256" key="7">
    <source>
        <dbReference type="PIRSR" id="PIRSR601952-1"/>
    </source>
</evidence>
<evidence type="ECO:0000256" key="2">
    <source>
        <dbReference type="ARBA" id="ARBA00022553"/>
    </source>
</evidence>
<dbReference type="Gene3D" id="3.40.720.10">
    <property type="entry name" value="Alkaline Phosphatase, subunit A"/>
    <property type="match status" value="1"/>
</dbReference>
<evidence type="ECO:0000256" key="6">
    <source>
        <dbReference type="ARBA" id="ARBA00022842"/>
    </source>
</evidence>
<accession>S7THK1</accession>
<feature type="active site" description="Phosphoserine intermediate" evidence="7">
    <location>
        <position position="98"/>
    </location>
</feature>
<evidence type="ECO:0000256" key="10">
    <source>
        <dbReference type="SAM" id="SignalP"/>
    </source>
</evidence>
<feature type="binding site" evidence="8">
    <location>
        <position position="149"/>
    </location>
    <ligand>
        <name>Mg(2+)</name>
        <dbReference type="ChEBI" id="CHEBI:18420"/>
    </ligand>
</feature>
<dbReference type="SMART" id="SM00098">
    <property type="entry name" value="alkPPc"/>
    <property type="match status" value="1"/>
</dbReference>
<comment type="cofactor">
    <cofactor evidence="8">
        <name>Zn(2+)</name>
        <dbReference type="ChEBI" id="CHEBI:29105"/>
    </cofactor>
    <text evidence="8">Binds 2 Zn(2+) ions.</text>
</comment>
<dbReference type="EMBL" id="ATHI01000001">
    <property type="protein sequence ID" value="EPR36105.1"/>
    <property type="molecule type" value="Genomic_DNA"/>
</dbReference>
<feature type="binding site" evidence="8">
    <location>
        <position position="459"/>
    </location>
    <ligand>
        <name>Zn(2+)</name>
        <dbReference type="ChEBI" id="CHEBI:29105"/>
        <label>2</label>
    </ligand>
</feature>
<name>S7THK1_9BACT</name>
<comment type="similarity">
    <text evidence="1 9">Belongs to the alkaline phosphatase family.</text>
</comment>
<dbReference type="PROSITE" id="PS00123">
    <property type="entry name" value="ALKALINE_PHOSPHATASE"/>
    <property type="match status" value="1"/>
</dbReference>
<sequence length="505" mass="53754">MTNAFLRRTAVTLAALLALTLALCSGAFAGTTLYSGKEKPKYVFLFIGDGLGLPQLSAAQFLFAASQGKMGEDKLLMSTFPVQGITTTYSAETAITDSAAAGTAIASGVKTYNAGIGVDANKKPYRNFASMAKDKGMKVGIVSSVSLDHATPAAFYAVSESRNAYHEISHQIATSGFDYFAGGGLIDPDGKKSKAPKGNAFEAIKGAGYSVVSGRAELQKLTPKSGKVMAMNDRLPDGNALPYAIDYTPNDISLAEFTAKGIELLDNPKGFFMMVEGGKIDWACHANDAMAAIGDLVAFNEAVAEAVKFMKKHPKETLIVVTGDHETGGLTVGFAGTKYDNFFTVLQGQKVSFQHFTDVVLKDYRAKCGGNFNFEDMKPIITANFGLKFEGDAAADRTVLKDFEIAMLKEAFNRSMGGETEKSKDEMTYRLYGGYDPLAVSLTQILNQKAGLGWTTYSHTGVPVATAAVGLAAETFGGYYDNTDLFKKFCSVLGIATEPVTLAAN</sequence>
<proteinExistence type="inferred from homology"/>
<protein>
    <submittedName>
        <fullName evidence="11">Alkaline phosphatase</fullName>
    </submittedName>
</protein>
<dbReference type="InterPro" id="IPR018299">
    <property type="entry name" value="Alkaline_phosphatase_AS"/>
</dbReference>
<dbReference type="Proteomes" id="UP000014975">
    <property type="component" value="Unassembled WGS sequence"/>
</dbReference>
<feature type="signal peptide" evidence="10">
    <location>
        <begin position="1"/>
        <end position="29"/>
    </location>
</feature>
<dbReference type="eggNOG" id="COG1785">
    <property type="taxonomic scope" value="Bacteria"/>
</dbReference>
<feature type="binding site" evidence="8">
    <location>
        <position position="324"/>
    </location>
    <ligand>
        <name>Zn(2+)</name>
        <dbReference type="ChEBI" id="CHEBI:29105"/>
        <label>2</label>
    </ligand>
</feature>
<dbReference type="PANTHER" id="PTHR11596">
    <property type="entry name" value="ALKALINE PHOSPHATASE"/>
    <property type="match status" value="1"/>
</dbReference>
<dbReference type="AlphaFoldDB" id="S7THK1"/>
<evidence type="ECO:0000256" key="1">
    <source>
        <dbReference type="ARBA" id="ARBA00005984"/>
    </source>
</evidence>
<keyword evidence="10" id="KW-0732">Signal</keyword>
<dbReference type="CDD" id="cd16012">
    <property type="entry name" value="ALP"/>
    <property type="match status" value="1"/>
</dbReference>
<dbReference type="InterPro" id="IPR017850">
    <property type="entry name" value="Alkaline_phosphatase_core_sf"/>
</dbReference>
<evidence type="ECO:0000256" key="9">
    <source>
        <dbReference type="RuleBase" id="RU003946"/>
    </source>
</evidence>
<gene>
    <name evidence="11" type="ORF">dsat_1633</name>
</gene>
<dbReference type="Pfam" id="PF00245">
    <property type="entry name" value="Alk_phosphatase"/>
    <property type="match status" value="1"/>
</dbReference>
<dbReference type="GO" id="GO:0046872">
    <property type="term" value="F:metal ion binding"/>
    <property type="evidence" value="ECO:0007669"/>
    <property type="project" value="UniProtKB-KW"/>
</dbReference>
<feature type="binding site" evidence="8">
    <location>
        <position position="285"/>
    </location>
    <ligand>
        <name>Zn(2+)</name>
        <dbReference type="ChEBI" id="CHEBI:29105"/>
        <label>2</label>
    </ligand>
</feature>
<keyword evidence="2" id="KW-0597">Phosphoprotein</keyword>
<evidence type="ECO:0000313" key="12">
    <source>
        <dbReference type="Proteomes" id="UP000014975"/>
    </source>
</evidence>
<feature type="binding site" evidence="8">
    <location>
        <position position="276"/>
    </location>
    <ligand>
        <name>Mg(2+)</name>
        <dbReference type="ChEBI" id="CHEBI:18420"/>
    </ligand>
</feature>
<feature type="binding site" evidence="8">
    <location>
        <position position="281"/>
    </location>
    <ligand>
        <name>Zn(2+)</name>
        <dbReference type="ChEBI" id="CHEBI:29105"/>
        <label>2</label>
    </ligand>
</feature>
<evidence type="ECO:0000256" key="5">
    <source>
        <dbReference type="ARBA" id="ARBA00022833"/>
    </source>
</evidence>
<reference evidence="11 12" key="1">
    <citation type="journal article" date="2013" name="Genome Announc.">
        <title>Draft genome sequences for three mercury-methylating, sulfate-reducing bacteria.</title>
        <authorList>
            <person name="Brown S.D."/>
            <person name="Hurt R.A.Jr."/>
            <person name="Gilmour C.C."/>
            <person name="Elias D.A."/>
        </authorList>
    </citation>
    <scope>NUCLEOTIDE SEQUENCE [LARGE SCALE GENOMIC DNA]</scope>
    <source>
        <strain evidence="11 12">DSM 16529</strain>
    </source>
</reference>
<dbReference type="OrthoDB" id="9794455at2"/>
<comment type="caution">
    <text evidence="11">The sequence shown here is derived from an EMBL/GenBank/DDBJ whole genome shotgun (WGS) entry which is preliminary data.</text>
</comment>
<dbReference type="GO" id="GO:0004035">
    <property type="term" value="F:alkaline phosphatase activity"/>
    <property type="evidence" value="ECO:0007669"/>
    <property type="project" value="TreeGrafter"/>
</dbReference>
<dbReference type="RefSeq" id="WP_020885519.1">
    <property type="nucleotide sequence ID" value="NZ_ATHI01000001.1"/>
</dbReference>
<feature type="chain" id="PRO_5004557154" evidence="10">
    <location>
        <begin position="30"/>
        <end position="505"/>
    </location>
</feature>
<evidence type="ECO:0000256" key="4">
    <source>
        <dbReference type="ARBA" id="ARBA00022801"/>
    </source>
</evidence>
<dbReference type="SUPFAM" id="SSF53649">
    <property type="entry name" value="Alkaline phosphatase-like"/>
    <property type="match status" value="1"/>
</dbReference>
<comment type="cofactor">
    <cofactor evidence="8">
        <name>Mg(2+)</name>
        <dbReference type="ChEBI" id="CHEBI:18420"/>
    </cofactor>
    <text evidence="8">Binds 1 Mg(2+) ion.</text>
</comment>
<feature type="binding site" evidence="8">
    <location>
        <position position="49"/>
    </location>
    <ligand>
        <name>Mg(2+)</name>
        <dbReference type="ChEBI" id="CHEBI:18420"/>
    </ligand>
</feature>
<dbReference type="PANTHER" id="PTHR11596:SF5">
    <property type="entry name" value="ALKALINE PHOSPHATASE"/>
    <property type="match status" value="1"/>
</dbReference>
<organism evidence="11 12">
    <name type="scientific">Alkalidesulfovibrio alkalitolerans DSM 16529</name>
    <dbReference type="NCBI Taxonomy" id="1121439"/>
    <lineage>
        <taxon>Bacteria</taxon>
        <taxon>Pseudomonadati</taxon>
        <taxon>Thermodesulfobacteriota</taxon>
        <taxon>Desulfovibrionia</taxon>
        <taxon>Desulfovibrionales</taxon>
        <taxon>Desulfovibrionaceae</taxon>
        <taxon>Alkalidesulfovibrio</taxon>
    </lineage>
</organism>
<evidence type="ECO:0000256" key="8">
    <source>
        <dbReference type="PIRSR" id="PIRSR601952-2"/>
    </source>
</evidence>
<evidence type="ECO:0000313" key="11">
    <source>
        <dbReference type="EMBL" id="EPR36105.1"/>
    </source>
</evidence>
<feature type="binding site" evidence="8">
    <location>
        <position position="325"/>
    </location>
    <ligand>
        <name>Zn(2+)</name>
        <dbReference type="ChEBI" id="CHEBI:29105"/>
        <label>2</label>
    </ligand>
</feature>
<keyword evidence="3 8" id="KW-0479">Metal-binding</keyword>